<dbReference type="Proteomes" id="UP001609175">
    <property type="component" value="Unassembled WGS sequence"/>
</dbReference>
<dbReference type="Gene3D" id="3.10.450.50">
    <property type="match status" value="1"/>
</dbReference>
<dbReference type="Pfam" id="PF12680">
    <property type="entry name" value="SnoaL_2"/>
    <property type="match status" value="1"/>
</dbReference>
<feature type="domain" description="SnoaL-like" evidence="1">
    <location>
        <begin position="9"/>
        <end position="100"/>
    </location>
</feature>
<protein>
    <submittedName>
        <fullName evidence="2">Nuclear transport factor 2 family protein</fullName>
    </submittedName>
</protein>
<accession>A0ABW7JJN0</accession>
<dbReference type="EMBL" id="JBIMSO010000038">
    <property type="protein sequence ID" value="MFH5208175.1"/>
    <property type="molecule type" value="Genomic_DNA"/>
</dbReference>
<sequence length="107" mass="11530">MTNDVDQPIRALLDATNSGDVAAFLDSFTADGVVDDWGREFRGREEIKGWSDREFLGKQVTLEVTGVEKSGGETTLTAAVGGNGFNGPSTFVFVVDGDKLDRMNIRA</sequence>
<evidence type="ECO:0000313" key="2">
    <source>
        <dbReference type="EMBL" id="MFH5208175.1"/>
    </source>
</evidence>
<organism evidence="2 3">
    <name type="scientific">Antrihabitans spumae</name>
    <dbReference type="NCBI Taxonomy" id="3373370"/>
    <lineage>
        <taxon>Bacteria</taxon>
        <taxon>Bacillati</taxon>
        <taxon>Actinomycetota</taxon>
        <taxon>Actinomycetes</taxon>
        <taxon>Mycobacteriales</taxon>
        <taxon>Nocardiaceae</taxon>
        <taxon>Antrihabitans</taxon>
    </lineage>
</organism>
<name>A0ABW7JJN0_9NOCA</name>
<dbReference type="InterPro" id="IPR037401">
    <property type="entry name" value="SnoaL-like"/>
</dbReference>
<dbReference type="InterPro" id="IPR032710">
    <property type="entry name" value="NTF2-like_dom_sf"/>
</dbReference>
<evidence type="ECO:0000313" key="3">
    <source>
        <dbReference type="Proteomes" id="UP001609175"/>
    </source>
</evidence>
<comment type="caution">
    <text evidence="2">The sequence shown here is derived from an EMBL/GenBank/DDBJ whole genome shotgun (WGS) entry which is preliminary data.</text>
</comment>
<proteinExistence type="predicted"/>
<reference evidence="2 3" key="1">
    <citation type="submission" date="2024-10" db="EMBL/GenBank/DDBJ databases">
        <authorList>
            <person name="Riesco R."/>
        </authorList>
    </citation>
    <scope>NUCLEOTIDE SEQUENCE [LARGE SCALE GENOMIC DNA]</scope>
    <source>
        <strain evidence="2 3">NCIMB 15449</strain>
    </source>
</reference>
<gene>
    <name evidence="2" type="ORF">ACHIPZ_08130</name>
</gene>
<evidence type="ECO:0000259" key="1">
    <source>
        <dbReference type="Pfam" id="PF12680"/>
    </source>
</evidence>
<dbReference type="RefSeq" id="WP_395113607.1">
    <property type="nucleotide sequence ID" value="NZ_JBIMSO010000038.1"/>
</dbReference>
<dbReference type="SUPFAM" id="SSF54427">
    <property type="entry name" value="NTF2-like"/>
    <property type="match status" value="1"/>
</dbReference>